<dbReference type="GO" id="GO:0003700">
    <property type="term" value="F:DNA-binding transcription factor activity"/>
    <property type="evidence" value="ECO:0007669"/>
    <property type="project" value="InterPro"/>
</dbReference>
<dbReference type="Pfam" id="PF12833">
    <property type="entry name" value="HTH_18"/>
    <property type="match status" value="1"/>
</dbReference>
<dbReference type="Gene3D" id="1.10.10.60">
    <property type="entry name" value="Homeodomain-like"/>
    <property type="match status" value="2"/>
</dbReference>
<reference evidence="5 6" key="1">
    <citation type="journal article" date="2015" name="Genome Announc.">
        <title>Expanding the biotechnology potential of lactobacilli through comparative genomics of 213 strains and associated genera.</title>
        <authorList>
            <person name="Sun Z."/>
            <person name="Harris H.M."/>
            <person name="McCann A."/>
            <person name="Guo C."/>
            <person name="Argimon S."/>
            <person name="Zhang W."/>
            <person name="Yang X."/>
            <person name="Jeffery I.B."/>
            <person name="Cooney J.C."/>
            <person name="Kagawa T.F."/>
            <person name="Liu W."/>
            <person name="Song Y."/>
            <person name="Salvetti E."/>
            <person name="Wrobel A."/>
            <person name="Rasinkangas P."/>
            <person name="Parkhill J."/>
            <person name="Rea M.C."/>
            <person name="O'Sullivan O."/>
            <person name="Ritari J."/>
            <person name="Douillard F.P."/>
            <person name="Paul Ross R."/>
            <person name="Yang R."/>
            <person name="Briner A.E."/>
            <person name="Felis G.E."/>
            <person name="de Vos W.M."/>
            <person name="Barrangou R."/>
            <person name="Klaenhammer T.R."/>
            <person name="Caufield P.W."/>
            <person name="Cui Y."/>
            <person name="Zhang H."/>
            <person name="O'Toole P.W."/>
        </authorList>
    </citation>
    <scope>NUCLEOTIDE SEQUENCE [LARGE SCALE GENOMIC DNA]</scope>
    <source>
        <strain evidence="5 6">DSM 6035</strain>
    </source>
</reference>
<proteinExistence type="predicted"/>
<evidence type="ECO:0000313" key="6">
    <source>
        <dbReference type="Proteomes" id="UP000051412"/>
    </source>
</evidence>
<dbReference type="PANTHER" id="PTHR43280:SF28">
    <property type="entry name" value="HTH-TYPE TRANSCRIPTIONAL ACTIVATOR RHAS"/>
    <property type="match status" value="1"/>
</dbReference>
<dbReference type="GO" id="GO:0043565">
    <property type="term" value="F:sequence-specific DNA binding"/>
    <property type="evidence" value="ECO:0007669"/>
    <property type="project" value="InterPro"/>
</dbReference>
<name>A0A0R1XG69_9LACO</name>
<dbReference type="PROSITE" id="PS01124">
    <property type="entry name" value="HTH_ARAC_FAMILY_2"/>
    <property type="match status" value="1"/>
</dbReference>
<gene>
    <name evidence="5" type="ORF">FD32_GL001509</name>
</gene>
<keyword evidence="3" id="KW-0804">Transcription</keyword>
<dbReference type="SUPFAM" id="SSF46689">
    <property type="entry name" value="Homeodomain-like"/>
    <property type="match status" value="2"/>
</dbReference>
<evidence type="ECO:0000256" key="3">
    <source>
        <dbReference type="ARBA" id="ARBA00023163"/>
    </source>
</evidence>
<dbReference type="STRING" id="1423782.FD32_GL001509"/>
<feature type="domain" description="HTH araC/xylS-type" evidence="4">
    <location>
        <begin position="274"/>
        <end position="372"/>
    </location>
</feature>
<dbReference type="PATRIC" id="fig|1423782.4.peg.1566"/>
<dbReference type="OrthoDB" id="183331at2"/>
<sequence>MNLLRQYLRTTSFAYSIIRNGQTIEKDRDNLLAGTFNAKKFALTSRQRRLVTFYKLKGQNIITAIIRHHNYYYVIGPVIISTNDQDKTPQPFLVSSAHLKHFSADRFIMVIALCINLLGAYINSKKLQLRYRRPVYTNTSFKKSSFIRLNNNGAHVNYAFEKQINNAILCGDQAEIHTALTRLYQSGRIGILSNKGELRNIIDFGIIVISTNIRVALRSGINFELAYSLNDYYVHRLEEQKSFHAVIKCIEDNLTNLSKEVKHDITAGMPPTIVRAYRLVSTNPQEDITVTEVAKQLNISPNYFSSQFKKWMGISFTQFRILEKINCAITLLVSSNMNVSEIAALLHFNDQAYFANQFKKHTGFSPNQVRNNPILISDWNIYNYLKAKCRL</sequence>
<keyword evidence="6" id="KW-1185">Reference proteome</keyword>
<dbReference type="InterPro" id="IPR018060">
    <property type="entry name" value="HTH_AraC"/>
</dbReference>
<keyword evidence="1" id="KW-0805">Transcription regulation</keyword>
<evidence type="ECO:0000256" key="1">
    <source>
        <dbReference type="ARBA" id="ARBA00023015"/>
    </source>
</evidence>
<dbReference type="PANTHER" id="PTHR43280">
    <property type="entry name" value="ARAC-FAMILY TRANSCRIPTIONAL REGULATOR"/>
    <property type="match status" value="1"/>
</dbReference>
<dbReference type="RefSeq" id="WP_047769477.1">
    <property type="nucleotide sequence ID" value="NZ_AZGM01000027.1"/>
</dbReference>
<accession>A0A0R1XG69</accession>
<dbReference type="EMBL" id="AZGM01000027">
    <property type="protein sequence ID" value="KRM29130.1"/>
    <property type="molecule type" value="Genomic_DNA"/>
</dbReference>
<evidence type="ECO:0000259" key="4">
    <source>
        <dbReference type="PROSITE" id="PS01124"/>
    </source>
</evidence>
<dbReference type="AlphaFoldDB" id="A0A0R1XG69"/>
<dbReference type="Proteomes" id="UP000051412">
    <property type="component" value="Unassembled WGS sequence"/>
</dbReference>
<comment type="caution">
    <text evidence="5">The sequence shown here is derived from an EMBL/GenBank/DDBJ whole genome shotgun (WGS) entry which is preliminary data.</text>
</comment>
<organism evidence="5 6">
    <name type="scientific">Limosilactobacillus panis DSM 6035</name>
    <dbReference type="NCBI Taxonomy" id="1423782"/>
    <lineage>
        <taxon>Bacteria</taxon>
        <taxon>Bacillati</taxon>
        <taxon>Bacillota</taxon>
        <taxon>Bacilli</taxon>
        <taxon>Lactobacillales</taxon>
        <taxon>Lactobacillaceae</taxon>
        <taxon>Limosilactobacillus</taxon>
    </lineage>
</organism>
<evidence type="ECO:0000256" key="2">
    <source>
        <dbReference type="ARBA" id="ARBA00023125"/>
    </source>
</evidence>
<keyword evidence="2" id="KW-0238">DNA-binding</keyword>
<protein>
    <submittedName>
        <fullName evidence="5">AraC family transcriptional regulator</fullName>
    </submittedName>
</protein>
<dbReference type="InterPro" id="IPR009057">
    <property type="entry name" value="Homeodomain-like_sf"/>
</dbReference>
<dbReference type="SMART" id="SM00342">
    <property type="entry name" value="HTH_ARAC"/>
    <property type="match status" value="1"/>
</dbReference>
<evidence type="ECO:0000313" key="5">
    <source>
        <dbReference type="EMBL" id="KRM29130.1"/>
    </source>
</evidence>